<accession>A0AA43QWA0</accession>
<feature type="compositionally biased region" description="Low complexity" evidence="1">
    <location>
        <begin position="113"/>
        <end position="139"/>
    </location>
</feature>
<feature type="compositionally biased region" description="Basic residues" evidence="1">
    <location>
        <begin position="219"/>
        <end position="230"/>
    </location>
</feature>
<reference evidence="2" key="1">
    <citation type="journal article" date="2023" name="Genome Biol. Evol.">
        <title>First Whole Genome Sequence and Flow Cytometry Genome Size Data for the Lichen-Forming Fungus Ramalina farinacea (Ascomycota).</title>
        <authorList>
            <person name="Llewellyn T."/>
            <person name="Mian S."/>
            <person name="Hill R."/>
            <person name="Leitch I.J."/>
            <person name="Gaya E."/>
        </authorList>
    </citation>
    <scope>NUCLEOTIDE SEQUENCE</scope>
    <source>
        <strain evidence="2">LIQ254RAFAR</strain>
    </source>
</reference>
<name>A0AA43QWA0_9LECA</name>
<dbReference type="EMBL" id="JAPUFD010000016">
    <property type="protein sequence ID" value="MDI1492083.1"/>
    <property type="molecule type" value="Genomic_DNA"/>
</dbReference>
<feature type="compositionally biased region" description="Low complexity" evidence="1">
    <location>
        <begin position="231"/>
        <end position="243"/>
    </location>
</feature>
<evidence type="ECO:0000313" key="2">
    <source>
        <dbReference type="EMBL" id="MDI1492083.1"/>
    </source>
</evidence>
<evidence type="ECO:0000313" key="3">
    <source>
        <dbReference type="Proteomes" id="UP001161017"/>
    </source>
</evidence>
<sequence length="354" mass="36319">MSADVDGFESTSEGDISPPLPAPIANSIPVAVSSSSTTAAPTAVTTNNTNNNTIPSISPSQTHRPQSTQTTHTSSTTASGSHLHSHPHSRNHSLGGTGTRSRPHPGSHSDHGPSTPRSLRRPSTSSSAAGEDPEANAAALRGEIVGSSRLSMDASATHPDVPPVPPLPKGVQGRPLSDVGHGGKDPLEGAAASGLPKEKERETSMPAIPAEAGEAAGVRKAKSKRSKAGSKKSSSASNNNNNKNGDDEEGRVRSVDIDKLLGSIDAITHKAPRKSSRLWENKGAGLSSRGTSIRGGKSQLISSSSSASPAIGTAERDRERQSDFTSIFEGLDNPETNSSEEKGLGSGLGLIGEK</sequence>
<protein>
    <submittedName>
        <fullName evidence="2">Uncharacterized protein</fullName>
    </submittedName>
</protein>
<feature type="compositionally biased region" description="Low complexity" evidence="1">
    <location>
        <begin position="24"/>
        <end position="82"/>
    </location>
</feature>
<feature type="compositionally biased region" description="Gly residues" evidence="1">
    <location>
        <begin position="344"/>
        <end position="354"/>
    </location>
</feature>
<comment type="caution">
    <text evidence="2">The sequence shown here is derived from an EMBL/GenBank/DDBJ whole genome shotgun (WGS) entry which is preliminary data.</text>
</comment>
<gene>
    <name evidence="2" type="ORF">OHK93_003295</name>
</gene>
<dbReference type="AlphaFoldDB" id="A0AA43QWA0"/>
<organism evidence="2 3">
    <name type="scientific">Ramalina farinacea</name>
    <dbReference type="NCBI Taxonomy" id="258253"/>
    <lineage>
        <taxon>Eukaryota</taxon>
        <taxon>Fungi</taxon>
        <taxon>Dikarya</taxon>
        <taxon>Ascomycota</taxon>
        <taxon>Pezizomycotina</taxon>
        <taxon>Lecanoromycetes</taxon>
        <taxon>OSLEUM clade</taxon>
        <taxon>Lecanoromycetidae</taxon>
        <taxon>Lecanorales</taxon>
        <taxon>Lecanorineae</taxon>
        <taxon>Ramalinaceae</taxon>
        <taxon>Ramalina</taxon>
    </lineage>
</organism>
<evidence type="ECO:0000256" key="1">
    <source>
        <dbReference type="SAM" id="MobiDB-lite"/>
    </source>
</evidence>
<keyword evidence="3" id="KW-1185">Reference proteome</keyword>
<feature type="compositionally biased region" description="Basic and acidic residues" evidence="1">
    <location>
        <begin position="250"/>
        <end position="259"/>
    </location>
</feature>
<dbReference type="Proteomes" id="UP001161017">
    <property type="component" value="Unassembled WGS sequence"/>
</dbReference>
<feature type="region of interest" description="Disordered" evidence="1">
    <location>
        <begin position="1"/>
        <end position="354"/>
    </location>
</feature>
<proteinExistence type="predicted"/>
<feature type="compositionally biased region" description="Low complexity" evidence="1">
    <location>
        <begin position="206"/>
        <end position="216"/>
    </location>
</feature>